<dbReference type="EMBL" id="MPUH01000517">
    <property type="protein sequence ID" value="OMJ78536.1"/>
    <property type="molecule type" value="Genomic_DNA"/>
</dbReference>
<feature type="transmembrane region" description="Helical" evidence="10">
    <location>
        <begin position="134"/>
        <end position="156"/>
    </location>
</feature>
<dbReference type="Proteomes" id="UP000187209">
    <property type="component" value="Unassembled WGS sequence"/>
</dbReference>
<dbReference type="GO" id="GO:0005783">
    <property type="term" value="C:endoplasmic reticulum"/>
    <property type="evidence" value="ECO:0007669"/>
    <property type="project" value="TreeGrafter"/>
</dbReference>
<keyword evidence="5 10" id="KW-0472">Membrane</keyword>
<evidence type="ECO:0000256" key="1">
    <source>
        <dbReference type="ARBA" id="ARBA00004127"/>
    </source>
</evidence>
<evidence type="ECO:0000256" key="2">
    <source>
        <dbReference type="ARBA" id="ARBA00022679"/>
    </source>
</evidence>
<dbReference type="EC" id="2.3.1.225" evidence="10"/>
<dbReference type="OrthoDB" id="294591at2759"/>
<evidence type="ECO:0000256" key="7">
    <source>
        <dbReference type="ARBA" id="ARBA00023288"/>
    </source>
</evidence>
<name>A0A1R2BP85_9CILI</name>
<dbReference type="GO" id="GO:0006612">
    <property type="term" value="P:protein targeting to membrane"/>
    <property type="evidence" value="ECO:0007669"/>
    <property type="project" value="TreeGrafter"/>
</dbReference>
<evidence type="ECO:0000256" key="9">
    <source>
        <dbReference type="ARBA" id="ARBA00048048"/>
    </source>
</evidence>
<feature type="transmembrane region" description="Helical" evidence="10">
    <location>
        <begin position="176"/>
        <end position="201"/>
    </location>
</feature>
<keyword evidence="13" id="KW-1185">Reference proteome</keyword>
<dbReference type="GO" id="GO:0005794">
    <property type="term" value="C:Golgi apparatus"/>
    <property type="evidence" value="ECO:0007669"/>
    <property type="project" value="TreeGrafter"/>
</dbReference>
<evidence type="ECO:0000256" key="5">
    <source>
        <dbReference type="ARBA" id="ARBA00023136"/>
    </source>
</evidence>
<dbReference type="AlphaFoldDB" id="A0A1R2BP85"/>
<gene>
    <name evidence="12" type="ORF">SteCoe_21641</name>
</gene>
<keyword evidence="2 10" id="KW-0808">Transferase</keyword>
<dbReference type="InterPro" id="IPR001594">
    <property type="entry name" value="Palmitoyltrfase_DHHC"/>
</dbReference>
<evidence type="ECO:0000259" key="11">
    <source>
        <dbReference type="Pfam" id="PF01529"/>
    </source>
</evidence>
<protein>
    <recommendedName>
        <fullName evidence="10">Palmitoyltransferase</fullName>
        <ecNumber evidence="10">2.3.1.225</ecNumber>
    </recommendedName>
</protein>
<evidence type="ECO:0000256" key="3">
    <source>
        <dbReference type="ARBA" id="ARBA00022692"/>
    </source>
</evidence>
<keyword evidence="4 10" id="KW-1133">Transmembrane helix</keyword>
<keyword evidence="3 10" id="KW-0812">Transmembrane</keyword>
<feature type="domain" description="Palmitoyltransferase DHHC" evidence="11">
    <location>
        <begin position="88"/>
        <end position="212"/>
    </location>
</feature>
<keyword evidence="6" id="KW-0564">Palmitate</keyword>
<dbReference type="Pfam" id="PF01529">
    <property type="entry name" value="DHHC"/>
    <property type="match status" value="1"/>
</dbReference>
<dbReference type="GO" id="GO:0019706">
    <property type="term" value="F:protein-cysteine S-palmitoyltransferase activity"/>
    <property type="evidence" value="ECO:0007669"/>
    <property type="project" value="UniProtKB-EC"/>
</dbReference>
<sequence>MLVGPQIIFYVSNAYYLKESPQHAVIISALFVVCIYLLIKLVISNPGFLIAKDKTKSVEKFFQETPSRTLIFQSRYVCYTGMARFQLMKFCRTCFILRPFRTSHCRICGACVEKYDHHCPWLGNCIGKNNYRSFLLFLFITLCLISYDFFVSVAYLNQEIDGMSVNRAISNYGGTIFVSIYSGTIFFFIASLLCFHTYLVCNSMTTHEYFTKAWNRPHYNPYNLGCLQNALNIIAGMRNKNLRTKKIKEQEIAPEVLSSAFEERPKVEANAINITRIQQKNE</sequence>
<evidence type="ECO:0000256" key="4">
    <source>
        <dbReference type="ARBA" id="ARBA00022989"/>
    </source>
</evidence>
<evidence type="ECO:0000256" key="10">
    <source>
        <dbReference type="RuleBase" id="RU079119"/>
    </source>
</evidence>
<comment type="similarity">
    <text evidence="10">Belongs to the DHHC palmitoyltransferase family.</text>
</comment>
<organism evidence="12 13">
    <name type="scientific">Stentor coeruleus</name>
    <dbReference type="NCBI Taxonomy" id="5963"/>
    <lineage>
        <taxon>Eukaryota</taxon>
        <taxon>Sar</taxon>
        <taxon>Alveolata</taxon>
        <taxon>Ciliophora</taxon>
        <taxon>Postciliodesmatophora</taxon>
        <taxon>Heterotrichea</taxon>
        <taxon>Heterotrichida</taxon>
        <taxon>Stentoridae</taxon>
        <taxon>Stentor</taxon>
    </lineage>
</organism>
<keyword evidence="7" id="KW-0449">Lipoprotein</keyword>
<comment type="catalytic activity">
    <reaction evidence="9 10">
        <text>L-cysteinyl-[protein] + hexadecanoyl-CoA = S-hexadecanoyl-L-cysteinyl-[protein] + CoA</text>
        <dbReference type="Rhea" id="RHEA:36683"/>
        <dbReference type="Rhea" id="RHEA-COMP:10131"/>
        <dbReference type="Rhea" id="RHEA-COMP:11032"/>
        <dbReference type="ChEBI" id="CHEBI:29950"/>
        <dbReference type="ChEBI" id="CHEBI:57287"/>
        <dbReference type="ChEBI" id="CHEBI:57379"/>
        <dbReference type="ChEBI" id="CHEBI:74151"/>
        <dbReference type="EC" id="2.3.1.225"/>
    </reaction>
</comment>
<comment type="subcellular location">
    <subcellularLocation>
        <location evidence="1">Endomembrane system</location>
        <topology evidence="1">Multi-pass membrane protein</topology>
    </subcellularLocation>
</comment>
<feature type="transmembrane region" description="Helical" evidence="10">
    <location>
        <begin position="24"/>
        <end position="43"/>
    </location>
</feature>
<comment type="domain">
    <text evidence="10">The DHHC domain is required for palmitoyltransferase activity.</text>
</comment>
<dbReference type="InterPro" id="IPR039859">
    <property type="entry name" value="PFA4/ZDH16/20/ERF2-like"/>
</dbReference>
<dbReference type="PANTHER" id="PTHR22883:SF43">
    <property type="entry name" value="PALMITOYLTRANSFERASE APP"/>
    <property type="match status" value="1"/>
</dbReference>
<evidence type="ECO:0000313" key="13">
    <source>
        <dbReference type="Proteomes" id="UP000187209"/>
    </source>
</evidence>
<keyword evidence="8 10" id="KW-0012">Acyltransferase</keyword>
<evidence type="ECO:0000256" key="6">
    <source>
        <dbReference type="ARBA" id="ARBA00023139"/>
    </source>
</evidence>
<reference evidence="12 13" key="1">
    <citation type="submission" date="2016-11" db="EMBL/GenBank/DDBJ databases">
        <title>The macronuclear genome of Stentor coeruleus: a giant cell with tiny introns.</title>
        <authorList>
            <person name="Slabodnick M."/>
            <person name="Ruby J.G."/>
            <person name="Reiff S.B."/>
            <person name="Swart E.C."/>
            <person name="Gosai S."/>
            <person name="Prabakaran S."/>
            <person name="Witkowska E."/>
            <person name="Larue G.E."/>
            <person name="Fisher S."/>
            <person name="Freeman R.M."/>
            <person name="Gunawardena J."/>
            <person name="Chu W."/>
            <person name="Stover N.A."/>
            <person name="Gregory B.D."/>
            <person name="Nowacki M."/>
            <person name="Derisi J."/>
            <person name="Roy S.W."/>
            <person name="Marshall W.F."/>
            <person name="Sood P."/>
        </authorList>
    </citation>
    <scope>NUCLEOTIDE SEQUENCE [LARGE SCALE GENOMIC DNA]</scope>
    <source>
        <strain evidence="12">WM001</strain>
    </source>
</reference>
<dbReference type="PANTHER" id="PTHR22883">
    <property type="entry name" value="ZINC FINGER DHHC DOMAIN CONTAINING PROTEIN"/>
    <property type="match status" value="1"/>
</dbReference>
<accession>A0A1R2BP85</accession>
<comment type="caution">
    <text evidence="12">The sequence shown here is derived from an EMBL/GenBank/DDBJ whole genome shotgun (WGS) entry which is preliminary data.</text>
</comment>
<evidence type="ECO:0000256" key="8">
    <source>
        <dbReference type="ARBA" id="ARBA00023315"/>
    </source>
</evidence>
<evidence type="ECO:0000313" key="12">
    <source>
        <dbReference type="EMBL" id="OMJ78536.1"/>
    </source>
</evidence>
<proteinExistence type="inferred from homology"/>
<dbReference type="PROSITE" id="PS50216">
    <property type="entry name" value="DHHC"/>
    <property type="match status" value="1"/>
</dbReference>